<evidence type="ECO:0000313" key="2">
    <source>
        <dbReference type="Proteomes" id="UP000813672"/>
    </source>
</evidence>
<protein>
    <submittedName>
        <fullName evidence="1">Uncharacterized protein</fullName>
    </submittedName>
</protein>
<organism evidence="1 2">
    <name type="scientific">Ruegeria pomeroyi</name>
    <dbReference type="NCBI Taxonomy" id="89184"/>
    <lineage>
        <taxon>Bacteria</taxon>
        <taxon>Pseudomonadati</taxon>
        <taxon>Pseudomonadota</taxon>
        <taxon>Alphaproteobacteria</taxon>
        <taxon>Rhodobacterales</taxon>
        <taxon>Roseobacteraceae</taxon>
        <taxon>Ruegeria</taxon>
    </lineage>
</organism>
<dbReference type="EMBL" id="JAGQAF010000010">
    <property type="protein sequence ID" value="MCE8538975.1"/>
    <property type="molecule type" value="Genomic_DNA"/>
</dbReference>
<reference evidence="1" key="1">
    <citation type="journal article" date="2021" name="Environ. Microbiol.">
        <title>Cryptic niche differentiation of novel sediment ecotypes of Rugeria pomeroyi correlates with nitrate respiration.</title>
        <authorList>
            <person name="Lin X."/>
            <person name="McNichol J."/>
            <person name="Chu X."/>
            <person name="Qian Y."/>
            <person name="Luo H."/>
        </authorList>
    </citation>
    <scope>NUCLEOTIDE SEQUENCE</scope>
    <source>
        <strain evidence="1">SZCCDBB064</strain>
    </source>
</reference>
<comment type="caution">
    <text evidence="1">The sequence shown here is derived from an EMBL/GenBank/DDBJ whole genome shotgun (WGS) entry which is preliminary data.</text>
</comment>
<accession>A0A9Q3WND0</accession>
<evidence type="ECO:0000313" key="1">
    <source>
        <dbReference type="EMBL" id="MCE8538975.1"/>
    </source>
</evidence>
<dbReference type="AlphaFoldDB" id="A0A9Q3WND0"/>
<dbReference type="RefSeq" id="WP_234220842.1">
    <property type="nucleotide sequence ID" value="NZ_JAGQAF010000010.1"/>
</dbReference>
<sequence>MNSCGVYENPVNATKPGLRAWFFRWISIIDRKRERERAVLEADLIRLAETAPHLLADIGFAVDPLRSNTATTVWVSPDNDLAFEQPGPAAITRAG</sequence>
<dbReference type="Proteomes" id="UP000813672">
    <property type="component" value="Unassembled WGS sequence"/>
</dbReference>
<proteinExistence type="predicted"/>
<gene>
    <name evidence="1" type="ORF">KBY27_16090</name>
</gene>
<name>A0A9Q3WND0_9RHOB</name>